<sequence>MIRKLLFGACIGGLIIGQVYEAPLEQQAKEAKLWQNTQSSNDTTRARAEGELLKLAKNKGISNSSEAEAIYKQILAINPNSAPAHTRLAEIQLKRWSTTKNPIDKESGLEHLRKAKELYKQYKIDFYVQKLEKVESLVNSGKPGYSWDFPQL</sequence>
<dbReference type="InterPro" id="IPR011990">
    <property type="entry name" value="TPR-like_helical_dom_sf"/>
</dbReference>
<protein>
    <recommendedName>
        <fullName evidence="3">Tetratricopeptide repeat protein</fullName>
    </recommendedName>
</protein>
<evidence type="ECO:0008006" key="3">
    <source>
        <dbReference type="Google" id="ProtNLM"/>
    </source>
</evidence>
<gene>
    <name evidence="1" type="ORF">ICL16_00470</name>
</gene>
<dbReference type="RefSeq" id="WP_190824937.1">
    <property type="nucleotide sequence ID" value="NZ_CAWPPI010000007.1"/>
</dbReference>
<evidence type="ECO:0000313" key="1">
    <source>
        <dbReference type="EMBL" id="MBD2770637.1"/>
    </source>
</evidence>
<name>A0A8J6XDX4_9CYAN</name>
<dbReference type="EMBL" id="JACXAE010000007">
    <property type="protein sequence ID" value="MBD2770637.1"/>
    <property type="molecule type" value="Genomic_DNA"/>
</dbReference>
<dbReference type="SUPFAM" id="SSF48452">
    <property type="entry name" value="TPR-like"/>
    <property type="match status" value="1"/>
</dbReference>
<accession>A0A8J6XDX4</accession>
<reference evidence="1" key="1">
    <citation type="submission" date="2020-09" db="EMBL/GenBank/DDBJ databases">
        <title>Iningainema tapete sp. nov. (Scytonemataceae, Cyanobacteria) from greenhouses in central Florida (USA) produces two types of nodularin with biosynthetic potential for microcystin-LR and anabaenopeptins.</title>
        <authorList>
            <person name="Berthold D.E."/>
            <person name="Lefler F.W."/>
            <person name="Huang I.-S."/>
            <person name="Abdulla H."/>
            <person name="Zimba P.V."/>
            <person name="Laughinghouse H.D. IV."/>
        </authorList>
    </citation>
    <scope>NUCLEOTIDE SEQUENCE</scope>
    <source>
        <strain evidence="1">BLCCT55</strain>
    </source>
</reference>
<proteinExistence type="predicted"/>
<comment type="caution">
    <text evidence="1">The sequence shown here is derived from an EMBL/GenBank/DDBJ whole genome shotgun (WGS) entry which is preliminary data.</text>
</comment>
<keyword evidence="2" id="KW-1185">Reference proteome</keyword>
<dbReference type="AlphaFoldDB" id="A0A8J6XDX4"/>
<organism evidence="1 2">
    <name type="scientific">Iningainema tapete BLCC-T55</name>
    <dbReference type="NCBI Taxonomy" id="2748662"/>
    <lineage>
        <taxon>Bacteria</taxon>
        <taxon>Bacillati</taxon>
        <taxon>Cyanobacteriota</taxon>
        <taxon>Cyanophyceae</taxon>
        <taxon>Nostocales</taxon>
        <taxon>Scytonemataceae</taxon>
        <taxon>Iningainema tapete</taxon>
    </lineage>
</organism>
<dbReference type="Gene3D" id="1.25.40.10">
    <property type="entry name" value="Tetratricopeptide repeat domain"/>
    <property type="match status" value="1"/>
</dbReference>
<evidence type="ECO:0000313" key="2">
    <source>
        <dbReference type="Proteomes" id="UP000629098"/>
    </source>
</evidence>
<dbReference type="Proteomes" id="UP000629098">
    <property type="component" value="Unassembled WGS sequence"/>
</dbReference>